<sequence length="146" mass="16943">MEEWPEDCKLFCLTNAEEENTHVSNMVSAEAQEKLLDWRRERSLLSSQNLVGYVLRFIKKLLNRVNSDLQERVLLYIPQIRSAKTLPYITAKEKEVALRVIIRNHQSVRLPAARQLALKQLSIREDEDGLLRCQGRLGNANLQKDT</sequence>
<evidence type="ECO:0000313" key="2">
    <source>
        <dbReference type="Proteomes" id="UP001331761"/>
    </source>
</evidence>
<evidence type="ECO:0000313" key="1">
    <source>
        <dbReference type="EMBL" id="KAK5965294.1"/>
    </source>
</evidence>
<comment type="caution">
    <text evidence="1">The sequence shown here is derived from an EMBL/GenBank/DDBJ whole genome shotgun (WGS) entry which is preliminary data.</text>
</comment>
<organism evidence="1 2">
    <name type="scientific">Trichostrongylus colubriformis</name>
    <name type="common">Black scour worm</name>
    <dbReference type="NCBI Taxonomy" id="6319"/>
    <lineage>
        <taxon>Eukaryota</taxon>
        <taxon>Metazoa</taxon>
        <taxon>Ecdysozoa</taxon>
        <taxon>Nematoda</taxon>
        <taxon>Chromadorea</taxon>
        <taxon>Rhabditida</taxon>
        <taxon>Rhabditina</taxon>
        <taxon>Rhabditomorpha</taxon>
        <taxon>Strongyloidea</taxon>
        <taxon>Trichostrongylidae</taxon>
        <taxon>Trichostrongylus</taxon>
    </lineage>
</organism>
<dbReference type="EMBL" id="WIXE01024777">
    <property type="protein sequence ID" value="KAK5965294.1"/>
    <property type="molecule type" value="Genomic_DNA"/>
</dbReference>
<dbReference type="Proteomes" id="UP001331761">
    <property type="component" value="Unassembled WGS sequence"/>
</dbReference>
<protein>
    <submittedName>
        <fullName evidence="1">Uncharacterized protein</fullName>
    </submittedName>
</protein>
<dbReference type="AlphaFoldDB" id="A0AAN8I902"/>
<accession>A0AAN8I902</accession>
<gene>
    <name evidence="1" type="ORF">GCK32_002034</name>
</gene>
<keyword evidence="2" id="KW-1185">Reference proteome</keyword>
<reference evidence="1 2" key="1">
    <citation type="submission" date="2019-10" db="EMBL/GenBank/DDBJ databases">
        <title>Assembly and Annotation for the nematode Trichostrongylus colubriformis.</title>
        <authorList>
            <person name="Martin J."/>
        </authorList>
    </citation>
    <scope>NUCLEOTIDE SEQUENCE [LARGE SCALE GENOMIC DNA]</scope>
    <source>
        <strain evidence="1">G859</strain>
        <tissue evidence="1">Whole worm</tissue>
    </source>
</reference>
<proteinExistence type="predicted"/>
<name>A0AAN8I902_TRICO</name>